<dbReference type="Proteomes" id="UP000178272">
    <property type="component" value="Unassembled WGS sequence"/>
</dbReference>
<reference evidence="2 3" key="1">
    <citation type="journal article" date="2016" name="Nat. Commun.">
        <title>Thousands of microbial genomes shed light on interconnected biogeochemical processes in an aquifer system.</title>
        <authorList>
            <person name="Anantharaman K."/>
            <person name="Brown C.T."/>
            <person name="Hug L.A."/>
            <person name="Sharon I."/>
            <person name="Castelle C.J."/>
            <person name="Probst A.J."/>
            <person name="Thomas B.C."/>
            <person name="Singh A."/>
            <person name="Wilkins M.J."/>
            <person name="Karaoz U."/>
            <person name="Brodie E.L."/>
            <person name="Williams K.H."/>
            <person name="Hubbard S.S."/>
            <person name="Banfield J.F."/>
        </authorList>
    </citation>
    <scope>NUCLEOTIDE SEQUENCE [LARGE SCALE GENOMIC DNA]</scope>
</reference>
<dbReference type="STRING" id="1797517.A3F61_04315"/>
<comment type="caution">
    <text evidence="2">The sequence shown here is derived from an EMBL/GenBank/DDBJ whole genome shotgun (WGS) entry which is preliminary data.</text>
</comment>
<keyword evidence="1" id="KW-1133">Transmembrane helix</keyword>
<accession>A0A1G1V780</accession>
<proteinExistence type="predicted"/>
<evidence type="ECO:0000256" key="1">
    <source>
        <dbReference type="SAM" id="Phobius"/>
    </source>
</evidence>
<name>A0A1G1V780_9BACT</name>
<feature type="transmembrane region" description="Helical" evidence="1">
    <location>
        <begin position="73"/>
        <end position="92"/>
    </location>
</feature>
<keyword evidence="1" id="KW-0472">Membrane</keyword>
<dbReference type="Pfam" id="PF18895">
    <property type="entry name" value="T4SS_pilin"/>
    <property type="match status" value="1"/>
</dbReference>
<evidence type="ECO:0000313" key="2">
    <source>
        <dbReference type="EMBL" id="OGY11131.1"/>
    </source>
</evidence>
<dbReference type="InterPro" id="IPR043993">
    <property type="entry name" value="T4SS_pilin"/>
</dbReference>
<dbReference type="EMBL" id="MHCA01000043">
    <property type="protein sequence ID" value="OGY11131.1"/>
    <property type="molecule type" value="Genomic_DNA"/>
</dbReference>
<gene>
    <name evidence="2" type="ORF">A3F61_04315</name>
</gene>
<keyword evidence="1" id="KW-0812">Transmembrane</keyword>
<sequence length="149" mass="15675">MGRYALNKSAVSLTLKTLAVIALVFLFLPQNVSAQRPFSPARGEVGGTSGGNTGAGVNDVATIKGLEAVFENVISVALAFAGITLFVMFLIGGFRYMTAGGDAKAVEAAKGTLTHAVLGLVVLILAWIIIQFIEVLTGVRLSIFEIYRQ</sequence>
<organism evidence="2 3">
    <name type="scientific">Candidatus Blackburnbacteria bacterium RIFCSPHIGHO2_12_FULL_41_13b</name>
    <dbReference type="NCBI Taxonomy" id="1797517"/>
    <lineage>
        <taxon>Bacteria</taxon>
        <taxon>Candidatus Blackburniibacteriota</taxon>
    </lineage>
</organism>
<dbReference type="AlphaFoldDB" id="A0A1G1V780"/>
<feature type="transmembrane region" description="Helical" evidence="1">
    <location>
        <begin position="113"/>
        <end position="133"/>
    </location>
</feature>
<evidence type="ECO:0000313" key="3">
    <source>
        <dbReference type="Proteomes" id="UP000178272"/>
    </source>
</evidence>
<protein>
    <submittedName>
        <fullName evidence="2">Uncharacterized protein</fullName>
    </submittedName>
</protein>